<sequence length="52" mass="5888">MLETAKANGLSPYCYLEYILGGLPGVPFRQYPEILDDYLPRKRGDVHFASIV</sequence>
<dbReference type="InterPro" id="IPR039552">
    <property type="entry name" value="IS66_C"/>
</dbReference>
<feature type="domain" description="Transposase IS66 C-terminal" evidence="1">
    <location>
        <begin position="2"/>
        <end position="25"/>
    </location>
</feature>
<evidence type="ECO:0000259" key="1">
    <source>
        <dbReference type="Pfam" id="PF13817"/>
    </source>
</evidence>
<organism evidence="2">
    <name type="scientific">uncultured Sporomusa sp</name>
    <dbReference type="NCBI Taxonomy" id="307249"/>
    <lineage>
        <taxon>Bacteria</taxon>
        <taxon>Bacillati</taxon>
        <taxon>Bacillota</taxon>
        <taxon>Negativicutes</taxon>
        <taxon>Selenomonadales</taxon>
        <taxon>Sporomusaceae</taxon>
        <taxon>Sporomusa</taxon>
        <taxon>environmental samples</taxon>
    </lineage>
</organism>
<reference evidence="2" key="1">
    <citation type="submission" date="2016-08" db="EMBL/GenBank/DDBJ databases">
        <authorList>
            <person name="Seilhamer J.J."/>
        </authorList>
    </citation>
    <scope>NUCLEOTIDE SEQUENCE</scope>
    <source>
        <strain evidence="2">86</strain>
    </source>
</reference>
<dbReference type="Pfam" id="PF13817">
    <property type="entry name" value="DDE_Tnp_IS66_C"/>
    <property type="match status" value="1"/>
</dbReference>
<dbReference type="EMBL" id="FMJE01000005">
    <property type="protein sequence ID" value="SCM82853.1"/>
    <property type="molecule type" value="Genomic_DNA"/>
</dbReference>
<evidence type="ECO:0000313" key="2">
    <source>
        <dbReference type="EMBL" id="SCM82853.1"/>
    </source>
</evidence>
<name>A0A212LZ98_9FIRM</name>
<accession>A0A212LZ98</accession>
<dbReference type="AlphaFoldDB" id="A0A212LZ98"/>
<protein>
    <recommendedName>
        <fullName evidence="1">Transposase IS66 C-terminal domain-containing protein</fullName>
    </recommendedName>
</protein>
<proteinExistence type="predicted"/>
<gene>
    <name evidence="2" type="ORF">KL86SPO_50625</name>
</gene>